<protein>
    <submittedName>
        <fullName evidence="6">RNA binding protein, putative</fullName>
    </submittedName>
</protein>
<feature type="domain" description="RRM" evidence="5">
    <location>
        <begin position="99"/>
        <end position="183"/>
    </location>
</feature>
<dbReference type="Pfam" id="PF00076">
    <property type="entry name" value="RRM_1"/>
    <property type="match status" value="1"/>
</dbReference>
<evidence type="ECO:0000259" key="5">
    <source>
        <dbReference type="PROSITE" id="PS50102"/>
    </source>
</evidence>
<evidence type="ECO:0000256" key="4">
    <source>
        <dbReference type="SAM" id="MobiDB-lite"/>
    </source>
</evidence>
<dbReference type="AlphaFoldDB" id="A0A1E1J103"/>
<proteinExistence type="predicted"/>
<dbReference type="EMBL" id="CALQ01001250">
    <property type="protein sequence ID" value="CCM17265.1"/>
    <property type="molecule type" value="Genomic_DNA"/>
</dbReference>
<evidence type="ECO:0000256" key="1">
    <source>
        <dbReference type="ARBA" id="ARBA00022737"/>
    </source>
</evidence>
<dbReference type="PANTHER" id="PTHR24012">
    <property type="entry name" value="RNA BINDING PROTEIN"/>
    <property type="match status" value="1"/>
</dbReference>
<dbReference type="SUPFAM" id="SSF54928">
    <property type="entry name" value="RNA-binding domain, RBD"/>
    <property type="match status" value="1"/>
</dbReference>
<name>A0A1E1J103_LEIGU</name>
<evidence type="ECO:0000313" key="6">
    <source>
        <dbReference type="EMBL" id="CCM17265.1"/>
    </source>
</evidence>
<dbReference type="InterPro" id="IPR012677">
    <property type="entry name" value="Nucleotide-bd_a/b_plait_sf"/>
</dbReference>
<evidence type="ECO:0000256" key="2">
    <source>
        <dbReference type="ARBA" id="ARBA00022884"/>
    </source>
</evidence>
<organism evidence="6">
    <name type="scientific">Leishmania guyanensis</name>
    <dbReference type="NCBI Taxonomy" id="5670"/>
    <lineage>
        <taxon>Eukaryota</taxon>
        <taxon>Discoba</taxon>
        <taxon>Euglenozoa</taxon>
        <taxon>Kinetoplastea</taxon>
        <taxon>Metakinetoplastina</taxon>
        <taxon>Trypanosomatida</taxon>
        <taxon>Trypanosomatidae</taxon>
        <taxon>Leishmaniinae</taxon>
        <taxon>Leishmania</taxon>
        <taxon>Leishmania guyanensis species complex</taxon>
    </lineage>
</organism>
<reference evidence="6" key="1">
    <citation type="submission" date="2012-08" db="EMBL/GenBank/DDBJ databases">
        <title>Comparative genomics of metastatic and non-metastatic Leishmania guyanensis provides insights into polygenic factors involved in Leishmania RNA virus infection.</title>
        <authorList>
            <person name="Smith D."/>
            <person name="Hertz-Fowler C."/>
            <person name="Martin R."/>
            <person name="Dickens N."/>
            <person name="Fasel N."/>
            <person name="Falquet L."/>
            <person name="Beverley S."/>
            <person name="Zangger H."/>
            <person name="Calderon-Copete S."/>
            <person name="Mottram J."/>
            <person name="Xenarios I."/>
        </authorList>
    </citation>
    <scope>NUCLEOTIDE SEQUENCE</scope>
    <source>
        <strain evidence="6">MHOM/BR/75/M4147/SSU:IR2SAT-LUC</strain>
    </source>
</reference>
<evidence type="ECO:0000256" key="3">
    <source>
        <dbReference type="PROSITE-ProRule" id="PRU00176"/>
    </source>
</evidence>
<keyword evidence="2 3" id="KW-0694">RNA-binding</keyword>
<dbReference type="Gene3D" id="3.30.70.330">
    <property type="match status" value="2"/>
</dbReference>
<accession>A0A1E1J103</accession>
<dbReference type="InterPro" id="IPR000504">
    <property type="entry name" value="RRM_dom"/>
</dbReference>
<keyword evidence="1" id="KW-0677">Repeat</keyword>
<sequence length="784" mass="84275">MPQVTENISSVHGTGNAVPQVRSPCHSVSSAIPVTNGLLSAGLTNSPCSEYPLSESSGGVVVRPQISGNVDDFQNFLDEPSNWEWAVNALSVEPGHSDRNIFVSKLPPTFKDVDLQEMFQNFGRVVSAKVMLNVKTGTSKETGFVQFTSYKDALRARAFFRLRLASLPTTPGMPAVVTQWAQNKHDGGLYGERCQQVHKLFIRNVPSSITQADMKAFVSRFGTVSVVSVHNDTYDSLPAFPTEQEQCLKFSSPSEGTEGEEAVRSSPEPSKHETIICFVTFVEDGAAMRACCQIHNTTPFDSCNGVPLMAKLAEDNSARHARRYHSAAAAYAAPASRGTCTDGWHGCSAYSSAAPTPLACAGGYHCRDGHSQVSASQHPLQKCNAASNYARQPSSTPVLSAGCLGTDLSRLYGSQSATPPSSPQSAECTSFNILAPRRAFRQRSVAMSTTATVPPETVITPPSPSLLFSTMSPSTQQEAHATRPRRVLLPPALSVEATTSDAMRMTISTTTPLASNPPHYAAAGFTHTSICSVVDSPMQARHHRQSTASASSMGNYRSISYTPVHTPHVEEQPQELYEQQQCQQQALLMGYDAGNDTYHPGDDFYQEYYYSGEIGPIESNLHPLSPSASSELLYQYGNAAGSVECNAYRTGNGHCSVAPLWQRRMERQRATAAYADPMATSAGLPHLLPCVAYGDQQPYAGADGSPSVGACMQAESWETNPSPRAKSAVAFPHALYPQAMVLNSGSQATTPSNGGSGSVRYRNNPYSMRVVQTIAQYSSPCVES</sequence>
<dbReference type="GO" id="GO:0003723">
    <property type="term" value="F:RNA binding"/>
    <property type="evidence" value="ECO:0007669"/>
    <property type="project" value="UniProtKB-UniRule"/>
</dbReference>
<dbReference type="InterPro" id="IPR035979">
    <property type="entry name" value="RBD_domain_sf"/>
</dbReference>
<dbReference type="PROSITE" id="PS50102">
    <property type="entry name" value="RRM"/>
    <property type="match status" value="1"/>
</dbReference>
<gene>
    <name evidence="6" type="primary">LgM4147LRVhigh.29.01580.01170</name>
    <name evidence="6" type="ORF">BN36_2947630</name>
</gene>
<feature type="compositionally biased region" description="Polar residues" evidence="4">
    <location>
        <begin position="1"/>
        <end position="13"/>
    </location>
</feature>
<dbReference type="SMART" id="SM00360">
    <property type="entry name" value="RRM"/>
    <property type="match status" value="2"/>
</dbReference>
<feature type="region of interest" description="Disordered" evidence="4">
    <location>
        <begin position="1"/>
        <end position="20"/>
    </location>
</feature>